<organism evidence="6 7">
    <name type="scientific">Cuscuta europaea</name>
    <name type="common">European dodder</name>
    <dbReference type="NCBI Taxonomy" id="41803"/>
    <lineage>
        <taxon>Eukaryota</taxon>
        <taxon>Viridiplantae</taxon>
        <taxon>Streptophyta</taxon>
        <taxon>Embryophyta</taxon>
        <taxon>Tracheophyta</taxon>
        <taxon>Spermatophyta</taxon>
        <taxon>Magnoliopsida</taxon>
        <taxon>eudicotyledons</taxon>
        <taxon>Gunneridae</taxon>
        <taxon>Pentapetalae</taxon>
        <taxon>asterids</taxon>
        <taxon>lamiids</taxon>
        <taxon>Solanales</taxon>
        <taxon>Convolvulaceae</taxon>
        <taxon>Cuscuteae</taxon>
        <taxon>Cuscuta</taxon>
        <taxon>Cuscuta subgen. Cuscuta</taxon>
    </lineage>
</organism>
<accession>A0A9P1EJD8</accession>
<dbReference type="Pfam" id="PF03108">
    <property type="entry name" value="DBD_Tnp_Mut"/>
    <property type="match status" value="1"/>
</dbReference>
<keyword evidence="3" id="KW-0862">Zinc</keyword>
<evidence type="ECO:0000313" key="6">
    <source>
        <dbReference type="EMBL" id="CAH9111368.1"/>
    </source>
</evidence>
<comment type="caution">
    <text evidence="6">The sequence shown here is derived from an EMBL/GenBank/DDBJ whole genome shotgun (WGS) entry which is preliminary data.</text>
</comment>
<dbReference type="AlphaFoldDB" id="A0A9P1EJD8"/>
<evidence type="ECO:0000256" key="3">
    <source>
        <dbReference type="ARBA" id="ARBA00022833"/>
    </source>
</evidence>
<dbReference type="Pfam" id="PF10551">
    <property type="entry name" value="MULE"/>
    <property type="match status" value="1"/>
</dbReference>
<dbReference type="PANTHER" id="PTHR31973">
    <property type="entry name" value="POLYPROTEIN, PUTATIVE-RELATED"/>
    <property type="match status" value="1"/>
</dbReference>
<gene>
    <name evidence="6" type="ORF">CEURO_LOCUS19220</name>
</gene>
<evidence type="ECO:0000313" key="7">
    <source>
        <dbReference type="Proteomes" id="UP001152484"/>
    </source>
</evidence>
<keyword evidence="1" id="KW-0479">Metal-binding</keyword>
<dbReference type="SMART" id="SM00575">
    <property type="entry name" value="ZnF_PMZ"/>
    <property type="match status" value="1"/>
</dbReference>
<dbReference type="Proteomes" id="UP001152484">
    <property type="component" value="Unassembled WGS sequence"/>
</dbReference>
<evidence type="ECO:0000256" key="2">
    <source>
        <dbReference type="ARBA" id="ARBA00022771"/>
    </source>
</evidence>
<dbReference type="PANTHER" id="PTHR31973:SF113">
    <property type="entry name" value="PROTEIN FAR1-RELATED SEQUENCE 5-LIKE"/>
    <property type="match status" value="1"/>
</dbReference>
<dbReference type="GO" id="GO:0008270">
    <property type="term" value="F:zinc ion binding"/>
    <property type="evidence" value="ECO:0007669"/>
    <property type="project" value="UniProtKB-KW"/>
</dbReference>
<evidence type="ECO:0000256" key="1">
    <source>
        <dbReference type="ARBA" id="ARBA00022723"/>
    </source>
</evidence>
<dbReference type="InterPro" id="IPR004332">
    <property type="entry name" value="Transposase_MuDR"/>
</dbReference>
<dbReference type="InterPro" id="IPR007527">
    <property type="entry name" value="Znf_SWIM"/>
</dbReference>
<dbReference type="OrthoDB" id="1895122at2759"/>
<keyword evidence="7" id="KW-1185">Reference proteome</keyword>
<reference evidence="6" key="1">
    <citation type="submission" date="2022-07" db="EMBL/GenBank/DDBJ databases">
        <authorList>
            <person name="Macas J."/>
            <person name="Novak P."/>
            <person name="Neumann P."/>
        </authorList>
    </citation>
    <scope>NUCLEOTIDE SEQUENCE</scope>
</reference>
<protein>
    <recommendedName>
        <fullName evidence="5">SWIM-type domain-containing protein</fullName>
    </recommendedName>
</protein>
<dbReference type="EMBL" id="CAMAPE010000054">
    <property type="protein sequence ID" value="CAH9111368.1"/>
    <property type="molecule type" value="Genomic_DNA"/>
</dbReference>
<name>A0A9P1EJD8_CUSEU</name>
<dbReference type="InterPro" id="IPR018289">
    <property type="entry name" value="MULE_transposase_dom"/>
</dbReference>
<sequence length="825" mass="93793">MDPILLVMVKVDGFWDSNNVFNNVHTCGLHVNYNVQYASFINSLSDILSQYKANHNFRLSYMRDGFPPPVTINDQSTLTFYLYIKSLQPDFSLYPLCVEFYPVSSSPAFSIDVGPSASPWSENVVISSQQHTPYDENVVVSSSHASQQHTTYENVVVSSAQQHSSSPTLSFDDGPPFGQYENVMLSRVSCGQSEDIVSCGNTVSATVENESSEDSDDMSDDMSDGLLTKSYDSFSFLQNFEIITQSHPTCLLLHAIYKNKKELIHHLKMYAITNHFQYRTKTSKKICLHVICLDPKCCWSVRAVKLHGVTMFQIRRFRPVHTCSIDYRQGKHRRASASVIANIIAHKYLDASNKPYPPKQIREDMSMQYGISMSYNKAWKAQKKAMQLQFGSDLESYQLLPSMAYVLEKTNPGSTFNLVTGKDDAFSTFFMSFKPWIEAWTYCRPVLILDGSFMKAYYKGTLLTACCQDANDHIVPIVFGICGSETKASWKWFLSKVCTSIKYRHDLYVVSDRHKGLIKAVSELLPHASHGFCVAHLGRNITSKFRGSAAGLGWKFKVAYMAATMKEYDDYLSMLDSEDPRIRTWLDKLGANTWSKVMSGPKRYNIMTSNCAESMNKVNVCAREYSVTKLVDFLRERMQQWFTKRKDKAEKTSTILTKKCEKRLVALQAESTRMKVKPSCAYEFEVVDSRCKSFVVNLNSRSCTCGHFQLDQFVCVHVVAAIGIRPHLSCYTYISPYYIRDVWLATWSGIMHPIADPDSWSIPATIQNQRCKPPSCLKRPPGRPKKCRIPSIGEYRGSKRQKCSRCHVLGHNKKTCRNPIPINTQ</sequence>
<evidence type="ECO:0000259" key="5">
    <source>
        <dbReference type="PROSITE" id="PS50966"/>
    </source>
</evidence>
<evidence type="ECO:0000256" key="4">
    <source>
        <dbReference type="PROSITE-ProRule" id="PRU00325"/>
    </source>
</evidence>
<dbReference type="PROSITE" id="PS50966">
    <property type="entry name" value="ZF_SWIM"/>
    <property type="match status" value="1"/>
</dbReference>
<dbReference type="InterPro" id="IPR006564">
    <property type="entry name" value="Znf_PMZ"/>
</dbReference>
<proteinExistence type="predicted"/>
<feature type="domain" description="SWIM-type" evidence="5">
    <location>
        <begin position="694"/>
        <end position="726"/>
    </location>
</feature>
<dbReference type="Pfam" id="PF04434">
    <property type="entry name" value="SWIM"/>
    <property type="match status" value="1"/>
</dbReference>
<keyword evidence="2 4" id="KW-0863">Zinc-finger</keyword>